<dbReference type="Pfam" id="PF02397">
    <property type="entry name" value="Bac_transf"/>
    <property type="match status" value="1"/>
</dbReference>
<evidence type="ECO:0000256" key="4">
    <source>
        <dbReference type="ARBA" id="ARBA00022679"/>
    </source>
</evidence>
<keyword evidence="3" id="KW-1003">Cell membrane</keyword>
<keyword evidence="5 8" id="KW-0812">Transmembrane</keyword>
<dbReference type="InterPro" id="IPR003362">
    <property type="entry name" value="Bact_transf"/>
</dbReference>
<evidence type="ECO:0000256" key="7">
    <source>
        <dbReference type="ARBA" id="ARBA00023136"/>
    </source>
</evidence>
<dbReference type="GO" id="GO:0005886">
    <property type="term" value="C:plasma membrane"/>
    <property type="evidence" value="ECO:0007669"/>
    <property type="project" value="UniProtKB-SubCell"/>
</dbReference>
<dbReference type="PANTHER" id="PTHR30576:SF4">
    <property type="entry name" value="UNDECAPRENYL-PHOSPHATE GALACTOSE PHOSPHOTRANSFERASE"/>
    <property type="match status" value="1"/>
</dbReference>
<evidence type="ECO:0000256" key="8">
    <source>
        <dbReference type="SAM" id="Phobius"/>
    </source>
</evidence>
<evidence type="ECO:0000256" key="3">
    <source>
        <dbReference type="ARBA" id="ARBA00022475"/>
    </source>
</evidence>
<evidence type="ECO:0000313" key="11">
    <source>
        <dbReference type="Proteomes" id="UP000018296"/>
    </source>
</evidence>
<dbReference type="Proteomes" id="UP000018296">
    <property type="component" value="Unassembled WGS sequence"/>
</dbReference>
<comment type="similarity">
    <text evidence="2">Belongs to the bacterial sugar transferase family.</text>
</comment>
<feature type="domain" description="Bacterial sugar transferase" evidence="9">
    <location>
        <begin position="34"/>
        <end position="225"/>
    </location>
</feature>
<evidence type="ECO:0000313" key="10">
    <source>
        <dbReference type="EMBL" id="EST12664.1"/>
    </source>
</evidence>
<comment type="subcellular location">
    <subcellularLocation>
        <location evidence="1">Cell membrane</location>
    </subcellularLocation>
</comment>
<dbReference type="PANTHER" id="PTHR30576">
    <property type="entry name" value="COLANIC BIOSYNTHESIS UDP-GLUCOSE LIPID CARRIER TRANSFERASE"/>
    <property type="match status" value="1"/>
</dbReference>
<keyword evidence="7 8" id="KW-0472">Membrane</keyword>
<dbReference type="EMBL" id="AWTC01000004">
    <property type="protein sequence ID" value="EST12664.1"/>
    <property type="molecule type" value="Genomic_DNA"/>
</dbReference>
<keyword evidence="6 8" id="KW-1133">Transmembrane helix</keyword>
<comment type="caution">
    <text evidence="10">The sequence shown here is derived from an EMBL/GenBank/DDBJ whole genome shotgun (WGS) entry which is preliminary data.</text>
</comment>
<dbReference type="STRING" id="1395513.P343_05965"/>
<dbReference type="GO" id="GO:0016780">
    <property type="term" value="F:phosphotransferase activity, for other substituted phosphate groups"/>
    <property type="evidence" value="ECO:0007669"/>
    <property type="project" value="TreeGrafter"/>
</dbReference>
<keyword evidence="11" id="KW-1185">Reference proteome</keyword>
<reference evidence="10 11" key="1">
    <citation type="journal article" date="2013" name="Genome Announc.">
        <title>Genome Sequence of Sporolactobacillus laevolacticus DSM442, an Efficient Polymer-Grade D-Lactate Producer from Agricultural Waste Cottonseed as a Nitrogen Source.</title>
        <authorList>
            <person name="Wang H."/>
            <person name="Wang L."/>
            <person name="Ju J."/>
            <person name="Yu B."/>
            <person name="Ma Y."/>
        </authorList>
    </citation>
    <scope>NUCLEOTIDE SEQUENCE [LARGE SCALE GENOMIC DNA]</scope>
    <source>
        <strain evidence="10 11">DSM 442</strain>
    </source>
</reference>
<dbReference type="RefSeq" id="WP_023509488.1">
    <property type="nucleotide sequence ID" value="NZ_AWTC01000004.1"/>
</dbReference>
<dbReference type="AlphaFoldDB" id="V6J7C8"/>
<sequence>MAISKYQTNPEYSSKIELVNSTDSNNSPTYFFIKRTMDLIGAIIGLILSSPIFFIIAIFYLFGNQRGPMFFKQKRTGLHGKMFYIYKFRSMVVNAEEKLKMNENLYHKYIENNYKLEPGEDPRITKIGHFLRKTSLDELPQLINIIKGEMSLIGPRPIVKEELDEYGEKKDIFLSVKPGLTGYWQASGRSNVGYPERVNIELYYVYHKSFIFDIKIFFMTIKSVILGNGAF</sequence>
<proteinExistence type="inferred from homology"/>
<evidence type="ECO:0000256" key="6">
    <source>
        <dbReference type="ARBA" id="ARBA00022989"/>
    </source>
</evidence>
<organism evidence="10 11">
    <name type="scientific">Sporolactobacillus laevolacticus DSM 442</name>
    <dbReference type="NCBI Taxonomy" id="1395513"/>
    <lineage>
        <taxon>Bacteria</taxon>
        <taxon>Bacillati</taxon>
        <taxon>Bacillota</taxon>
        <taxon>Bacilli</taxon>
        <taxon>Bacillales</taxon>
        <taxon>Sporolactobacillaceae</taxon>
        <taxon>Sporolactobacillus</taxon>
    </lineage>
</organism>
<keyword evidence="4" id="KW-0808">Transferase</keyword>
<name>V6J7C8_9BACL</name>
<feature type="transmembrane region" description="Helical" evidence="8">
    <location>
        <begin position="39"/>
        <end position="62"/>
    </location>
</feature>
<dbReference type="PATRIC" id="fig|1395513.3.peg.1219"/>
<gene>
    <name evidence="10" type="ORF">P343_05965</name>
</gene>
<dbReference type="OrthoDB" id="9808602at2"/>
<evidence type="ECO:0000256" key="2">
    <source>
        <dbReference type="ARBA" id="ARBA00006464"/>
    </source>
</evidence>
<evidence type="ECO:0000256" key="5">
    <source>
        <dbReference type="ARBA" id="ARBA00022692"/>
    </source>
</evidence>
<evidence type="ECO:0000259" key="9">
    <source>
        <dbReference type="Pfam" id="PF02397"/>
    </source>
</evidence>
<dbReference type="eggNOG" id="COG2148">
    <property type="taxonomic scope" value="Bacteria"/>
</dbReference>
<accession>V6J7C8</accession>
<evidence type="ECO:0000256" key="1">
    <source>
        <dbReference type="ARBA" id="ARBA00004236"/>
    </source>
</evidence>
<protein>
    <submittedName>
        <fullName evidence="10">Multidrug MFS transporter</fullName>
    </submittedName>
</protein>